<evidence type="ECO:0000313" key="2">
    <source>
        <dbReference type="EMBL" id="AGB02396.1"/>
    </source>
</evidence>
<dbReference type="eggNOG" id="arCOG01150">
    <property type="taxonomic scope" value="Archaea"/>
</dbReference>
<dbReference type="InterPro" id="IPR004843">
    <property type="entry name" value="Calcineurin-like_PHP"/>
</dbReference>
<dbReference type="EMBL" id="CP003167">
    <property type="protein sequence ID" value="AGB02396.1"/>
    <property type="molecule type" value="Genomic_DNA"/>
</dbReference>
<dbReference type="FunCoup" id="L0HF27">
    <property type="interactions" value="1"/>
</dbReference>
<dbReference type="PIRSF" id="PIRSF000887">
    <property type="entry name" value="Pesterase_MJ0037"/>
    <property type="match status" value="1"/>
</dbReference>
<dbReference type="PANTHER" id="PTHR39323">
    <property type="entry name" value="BLR1149 PROTEIN"/>
    <property type="match status" value="1"/>
</dbReference>
<sequence>MKLEFLRSGPALVIENEERLLVVSDLHFGIESDLAAHGLHFASRSAERLERLMRVIDFTDPDRLVLLGDIKHSIPSLTRQEYHELPGIMETVRSRAPLIIFPGNHDTGIERFARESEICPREGMLINGIGFLHGHMYPAPDLYGHLIVVGHHHPLLALRDEIGCALQEPAYIRAGLMAGKGDISVPEDRALQTRLLFMPAFNELAGYDISRIVRDPFSPLSRCMDAGSAEIILADGTYIGPFSALVQDEDD</sequence>
<dbReference type="HOGENOM" id="CLU_075478_0_0_2"/>
<name>L0HF27_METFS</name>
<dbReference type="InterPro" id="IPR024173">
    <property type="entry name" value="Pesterase_MJ0037-like"/>
</dbReference>
<reference evidence="3" key="1">
    <citation type="submission" date="2011-12" db="EMBL/GenBank/DDBJ databases">
        <title>Complete sequence of Methanoregula formicicum SMSP.</title>
        <authorList>
            <person name="Lucas S."/>
            <person name="Han J."/>
            <person name="Lapidus A."/>
            <person name="Cheng J.-F."/>
            <person name="Goodwin L."/>
            <person name="Pitluck S."/>
            <person name="Peters L."/>
            <person name="Ovchinnikova G."/>
            <person name="Teshima H."/>
            <person name="Detter J.C."/>
            <person name="Han C."/>
            <person name="Tapia R."/>
            <person name="Land M."/>
            <person name="Hauser L."/>
            <person name="Kyrpides N."/>
            <person name="Ivanova N."/>
            <person name="Pagani I."/>
            <person name="Imachi H."/>
            <person name="Tamaki H."/>
            <person name="Sekiguchi Y."/>
            <person name="Kamagata Y."/>
            <person name="Cadillo-Quiroz H."/>
            <person name="Zinder S."/>
            <person name="Liu W.-T."/>
            <person name="Woyke T."/>
        </authorList>
    </citation>
    <scope>NUCLEOTIDE SEQUENCE [LARGE SCALE GENOMIC DNA]</scope>
    <source>
        <strain evidence="3">DSM 22288 / NBRC 105244 / SMSP</strain>
    </source>
</reference>
<accession>L0HF27</accession>
<dbReference type="PANTHER" id="PTHR39323:SF1">
    <property type="entry name" value="BLR1149 PROTEIN"/>
    <property type="match status" value="1"/>
</dbReference>
<proteinExistence type="predicted"/>
<protein>
    <submittedName>
        <fullName evidence="2">Putative phosphoesterase, ICC</fullName>
    </submittedName>
</protein>
<dbReference type="OrthoDB" id="10013at2157"/>
<reference evidence="2 3" key="2">
    <citation type="journal article" date="2014" name="Genome Announc.">
        <title>Complete Genome Sequence of Methanoregula formicica SMSPT, a Mesophilic Hydrogenotrophic Methanogen Isolated from a Methanogenic Upflow Anaerobic Sludge Blanket Reactor.</title>
        <authorList>
            <person name="Yamamoto K."/>
            <person name="Tamaki H."/>
            <person name="Cadillo-Quiroz H."/>
            <person name="Imachi H."/>
            <person name="Kyrpides N."/>
            <person name="Woyke T."/>
            <person name="Goodwin L."/>
            <person name="Zinder S.H."/>
            <person name="Kamagata Y."/>
            <person name="Liu W.T."/>
        </authorList>
    </citation>
    <scope>NUCLEOTIDE SEQUENCE [LARGE SCALE GENOMIC DNA]</scope>
    <source>
        <strain evidence="3">DSM 22288 / NBRC 105244 / SMSP</strain>
    </source>
</reference>
<dbReference type="STRING" id="593750.Metfor_1356"/>
<organism evidence="2 3">
    <name type="scientific">Methanoregula formicica (strain DSM 22288 / NBRC 105244 / SMSP)</name>
    <dbReference type="NCBI Taxonomy" id="593750"/>
    <lineage>
        <taxon>Archaea</taxon>
        <taxon>Methanobacteriati</taxon>
        <taxon>Methanobacteriota</taxon>
        <taxon>Stenosarchaea group</taxon>
        <taxon>Methanomicrobia</taxon>
        <taxon>Methanomicrobiales</taxon>
        <taxon>Methanoregulaceae</taxon>
        <taxon>Methanoregula</taxon>
    </lineage>
</organism>
<dbReference type="GeneID" id="14307745"/>
<dbReference type="KEGG" id="mfo:Metfor_1356"/>
<keyword evidence="3" id="KW-1185">Reference proteome</keyword>
<evidence type="ECO:0000313" key="3">
    <source>
        <dbReference type="Proteomes" id="UP000010824"/>
    </source>
</evidence>
<dbReference type="Pfam" id="PF00149">
    <property type="entry name" value="Metallophos"/>
    <property type="match status" value="1"/>
</dbReference>
<dbReference type="InterPro" id="IPR029052">
    <property type="entry name" value="Metallo-depent_PP-like"/>
</dbReference>
<dbReference type="RefSeq" id="WP_015285359.1">
    <property type="nucleotide sequence ID" value="NC_019943.1"/>
</dbReference>
<dbReference type="Gene3D" id="3.60.21.10">
    <property type="match status" value="1"/>
</dbReference>
<dbReference type="CDD" id="cd07391">
    <property type="entry name" value="MPP_PF1019"/>
    <property type="match status" value="1"/>
</dbReference>
<feature type="domain" description="Calcineurin-like phosphoesterase" evidence="1">
    <location>
        <begin position="19"/>
        <end position="145"/>
    </location>
</feature>
<dbReference type="InParanoid" id="L0HF27"/>
<dbReference type="Proteomes" id="UP000010824">
    <property type="component" value="Chromosome"/>
</dbReference>
<dbReference type="AlphaFoldDB" id="L0HF27"/>
<dbReference type="SUPFAM" id="SSF56300">
    <property type="entry name" value="Metallo-dependent phosphatases"/>
    <property type="match status" value="1"/>
</dbReference>
<dbReference type="GO" id="GO:0016787">
    <property type="term" value="F:hydrolase activity"/>
    <property type="evidence" value="ECO:0007669"/>
    <property type="project" value="InterPro"/>
</dbReference>
<gene>
    <name evidence="2" type="ordered locus">Metfor_1356</name>
</gene>
<evidence type="ECO:0000259" key="1">
    <source>
        <dbReference type="Pfam" id="PF00149"/>
    </source>
</evidence>